<evidence type="ECO:0000313" key="2">
    <source>
        <dbReference type="EMBL" id="KAF2090986.1"/>
    </source>
</evidence>
<dbReference type="EMBL" id="ML978712">
    <property type="protein sequence ID" value="KAF2090986.1"/>
    <property type="molecule type" value="Genomic_DNA"/>
</dbReference>
<reference evidence="2" key="1">
    <citation type="journal article" date="2020" name="Stud. Mycol.">
        <title>101 Dothideomycetes genomes: a test case for predicting lifestyles and emergence of pathogens.</title>
        <authorList>
            <person name="Haridas S."/>
            <person name="Albert R."/>
            <person name="Binder M."/>
            <person name="Bloem J."/>
            <person name="Labutti K."/>
            <person name="Salamov A."/>
            <person name="Andreopoulos B."/>
            <person name="Baker S."/>
            <person name="Barry K."/>
            <person name="Bills G."/>
            <person name="Bluhm B."/>
            <person name="Cannon C."/>
            <person name="Castanera R."/>
            <person name="Culley D."/>
            <person name="Daum C."/>
            <person name="Ezra D."/>
            <person name="Gonzalez J."/>
            <person name="Henrissat B."/>
            <person name="Kuo A."/>
            <person name="Liang C."/>
            <person name="Lipzen A."/>
            <person name="Lutzoni F."/>
            <person name="Magnuson J."/>
            <person name="Mondo S."/>
            <person name="Nolan M."/>
            <person name="Ohm R."/>
            <person name="Pangilinan J."/>
            <person name="Park H.-J."/>
            <person name="Ramirez L."/>
            <person name="Alfaro M."/>
            <person name="Sun H."/>
            <person name="Tritt A."/>
            <person name="Yoshinaga Y."/>
            <person name="Zwiers L.-H."/>
            <person name="Turgeon B."/>
            <person name="Goodwin S."/>
            <person name="Spatafora J."/>
            <person name="Crous P."/>
            <person name="Grigoriev I."/>
        </authorList>
    </citation>
    <scope>NUCLEOTIDE SEQUENCE</scope>
    <source>
        <strain evidence="2">CBS 121410</strain>
    </source>
</reference>
<dbReference type="Gene3D" id="2.40.70.10">
    <property type="entry name" value="Acid Proteases"/>
    <property type="match status" value="1"/>
</dbReference>
<evidence type="ECO:0000256" key="1">
    <source>
        <dbReference type="SAM" id="MobiDB-lite"/>
    </source>
</evidence>
<proteinExistence type="predicted"/>
<evidence type="ECO:0000313" key="3">
    <source>
        <dbReference type="Proteomes" id="UP000799776"/>
    </source>
</evidence>
<name>A0A9P4LXW1_9PEZI</name>
<feature type="compositionally biased region" description="Basic and acidic residues" evidence="1">
    <location>
        <begin position="218"/>
        <end position="228"/>
    </location>
</feature>
<feature type="compositionally biased region" description="Pro residues" evidence="1">
    <location>
        <begin position="241"/>
        <end position="252"/>
    </location>
</feature>
<accession>A0A9P4LXW1</accession>
<keyword evidence="3" id="KW-1185">Reference proteome</keyword>
<organism evidence="2 3">
    <name type="scientific">Saccharata proteae CBS 121410</name>
    <dbReference type="NCBI Taxonomy" id="1314787"/>
    <lineage>
        <taxon>Eukaryota</taxon>
        <taxon>Fungi</taxon>
        <taxon>Dikarya</taxon>
        <taxon>Ascomycota</taxon>
        <taxon>Pezizomycotina</taxon>
        <taxon>Dothideomycetes</taxon>
        <taxon>Dothideomycetes incertae sedis</taxon>
        <taxon>Botryosphaeriales</taxon>
        <taxon>Saccharataceae</taxon>
        <taxon>Saccharata</taxon>
    </lineage>
</organism>
<dbReference type="Proteomes" id="UP000799776">
    <property type="component" value="Unassembled WGS sequence"/>
</dbReference>
<feature type="compositionally biased region" description="Polar residues" evidence="1">
    <location>
        <begin position="36"/>
        <end position="60"/>
    </location>
</feature>
<sequence>MEDSAATLAPSVEESLMDGPILSPKDVLSTGRETPLDTSTELAPATQSSKEISRSPSPADSNYAPGWILKGEPSERDPTDIPLVALKLPDSKPVTLWAKLDTGADFNLIARATVEKLGRGFLLRPVTFGEHKIYEMGGNKWDMTHRILMSFQAGIKNREFENVEFWVPEQTEGLDSDNDKLPDVLLGWPLLREKSMVMVDLDYHNDPNPEYEVLAKRAWEEGDQEEKPRKRILITKNSPARPSPYAPRPRPR</sequence>
<feature type="region of interest" description="Disordered" evidence="1">
    <location>
        <begin position="218"/>
        <end position="252"/>
    </location>
</feature>
<comment type="caution">
    <text evidence="2">The sequence shown here is derived from an EMBL/GenBank/DDBJ whole genome shotgun (WGS) entry which is preliminary data.</text>
</comment>
<feature type="region of interest" description="Disordered" evidence="1">
    <location>
        <begin position="1"/>
        <end position="75"/>
    </location>
</feature>
<protein>
    <submittedName>
        <fullName evidence="2">Uncharacterized protein</fullName>
    </submittedName>
</protein>
<gene>
    <name evidence="2" type="ORF">K490DRAFT_62316</name>
</gene>
<dbReference type="InterPro" id="IPR021109">
    <property type="entry name" value="Peptidase_aspartic_dom_sf"/>
</dbReference>
<dbReference type="OrthoDB" id="3879263at2759"/>
<dbReference type="AlphaFoldDB" id="A0A9P4LXW1"/>